<proteinExistence type="predicted"/>
<evidence type="ECO:0000256" key="1">
    <source>
        <dbReference type="SAM" id="Phobius"/>
    </source>
</evidence>
<feature type="transmembrane region" description="Helical" evidence="1">
    <location>
        <begin position="6"/>
        <end position="25"/>
    </location>
</feature>
<dbReference type="Proteomes" id="UP000325155">
    <property type="component" value="Chromosome"/>
</dbReference>
<gene>
    <name evidence="2" type="ORF">FZC35_00555</name>
</gene>
<keyword evidence="1" id="KW-0472">Membrane</keyword>
<dbReference type="EMBL" id="CP043315">
    <property type="protein sequence ID" value="QEK37876.1"/>
    <property type="molecule type" value="Genomic_DNA"/>
</dbReference>
<keyword evidence="1" id="KW-1133">Transmembrane helix</keyword>
<keyword evidence="1" id="KW-0812">Transmembrane</keyword>
<accession>A0A5C0UCX6</accession>
<organism evidence="2 3">
    <name type="scientific">Candidatus Cytomitobacter indipagum</name>
    <dbReference type="NCBI Taxonomy" id="2601575"/>
    <lineage>
        <taxon>Bacteria</taxon>
        <taxon>Pseudomonadati</taxon>
        <taxon>Pseudomonadota</taxon>
        <taxon>Alphaproteobacteria</taxon>
        <taxon>Holosporales</taxon>
        <taxon>Holosporaceae</taxon>
        <taxon>Candidatus Cytomitobacter</taxon>
    </lineage>
</organism>
<evidence type="ECO:0000313" key="3">
    <source>
        <dbReference type="Proteomes" id="UP000325155"/>
    </source>
</evidence>
<protein>
    <submittedName>
        <fullName evidence="2">Uncharacterized protein</fullName>
    </submittedName>
</protein>
<dbReference type="AlphaFoldDB" id="A0A5C0UCX6"/>
<evidence type="ECO:0000313" key="2">
    <source>
        <dbReference type="EMBL" id="QEK37876.1"/>
    </source>
</evidence>
<reference evidence="2 3" key="1">
    <citation type="submission" date="2019-08" db="EMBL/GenBank/DDBJ databases">
        <title>Highly reduced genomes of protist endosymbionts show evolutionary convergence.</title>
        <authorList>
            <person name="George E."/>
            <person name="Husnik F."/>
            <person name="Tashyreva D."/>
            <person name="Prokopchuk G."/>
            <person name="Horak A."/>
            <person name="Kwong W.K."/>
            <person name="Lukes J."/>
            <person name="Keeling P.J."/>
        </authorList>
    </citation>
    <scope>NUCLEOTIDE SEQUENCE [LARGE SCALE GENOMIC DNA]</scope>
    <source>
        <strain evidence="2">1605</strain>
    </source>
</reference>
<name>A0A5C0UCX6_9PROT</name>
<dbReference type="OrthoDB" id="8478556at2"/>
<dbReference type="KEGG" id="cip:FZC35_00555"/>
<sequence length="365" mass="42840">MTQKYYNAIPYHLSYFIIYSAFLHLQYNKYKKLMPDILCISDNFLKNWPEIIGYRIIGELKLEKEELKAAKKSIKQSNPSAILWSSKSGSEFREILEFSLKNNICVNVLRNDEVLMPSIENCLTDLNSIHNIENQKFIIYGSNDTFLKKLFDRLSENNEVHILLNKNTPTLKKISYKKIFNKKIIYDIEELIKKDQYHVINFDGITSLKTRNKNVDFLHQTEYLSKLCKEYKAKFLLITTQIYPNIAETVRQIGVAAENISQNYKGKFLRIPYIAMDVDCDIYGGRFKKDLMKNINISNNGSWISVDSAINKIIDNIDQDQCMNIHGSFLNKKEIYDSLNMLQRSWNIWPKKLDYIRGYKNAIII</sequence>
<keyword evidence="3" id="KW-1185">Reference proteome</keyword>